<comment type="subcellular location">
    <subcellularLocation>
        <location evidence="1">Membrane</location>
        <topology evidence="1">Multi-pass membrane protein</topology>
    </subcellularLocation>
</comment>
<dbReference type="Pfam" id="PF05602">
    <property type="entry name" value="CLPTM1"/>
    <property type="match status" value="1"/>
</dbReference>
<dbReference type="STRING" id="46835.A0A504Z040"/>
<reference evidence="6 7" key="1">
    <citation type="submission" date="2019-04" db="EMBL/GenBank/DDBJ databases">
        <title>Annotation for the trematode Fasciola gigantica.</title>
        <authorList>
            <person name="Choi Y.-J."/>
        </authorList>
    </citation>
    <scope>NUCLEOTIDE SEQUENCE [LARGE SCALE GENOMIC DNA]</scope>
    <source>
        <strain evidence="6">Uganda_cow_1</strain>
    </source>
</reference>
<comment type="similarity">
    <text evidence="2">Belongs to the CLPTM1 family.</text>
</comment>
<dbReference type="InterPro" id="IPR008429">
    <property type="entry name" value="CLPTM1"/>
</dbReference>
<keyword evidence="3 6" id="KW-0812">Transmembrane</keyword>
<keyword evidence="4" id="KW-1133">Transmembrane helix</keyword>
<evidence type="ECO:0000256" key="5">
    <source>
        <dbReference type="ARBA" id="ARBA00023136"/>
    </source>
</evidence>
<evidence type="ECO:0000256" key="1">
    <source>
        <dbReference type="ARBA" id="ARBA00004141"/>
    </source>
</evidence>
<evidence type="ECO:0000256" key="2">
    <source>
        <dbReference type="ARBA" id="ARBA00009310"/>
    </source>
</evidence>
<evidence type="ECO:0000256" key="3">
    <source>
        <dbReference type="ARBA" id="ARBA00022692"/>
    </source>
</evidence>
<dbReference type="EMBL" id="SUNJ01002279">
    <property type="protein sequence ID" value="TPP66106.1"/>
    <property type="molecule type" value="Genomic_DNA"/>
</dbReference>
<evidence type="ECO:0000313" key="7">
    <source>
        <dbReference type="Proteomes" id="UP000316759"/>
    </source>
</evidence>
<dbReference type="Proteomes" id="UP000316759">
    <property type="component" value="Unassembled WGS sequence"/>
</dbReference>
<keyword evidence="5" id="KW-0472">Membrane</keyword>
<dbReference type="AlphaFoldDB" id="A0A504Z040"/>
<dbReference type="GO" id="GO:0016020">
    <property type="term" value="C:membrane"/>
    <property type="evidence" value="ECO:0007669"/>
    <property type="project" value="UniProtKB-SubCell"/>
</dbReference>
<accession>A0A504Z040</accession>
<name>A0A504Z040_FASGI</name>
<dbReference type="OrthoDB" id="378564at2759"/>
<evidence type="ECO:0000313" key="6">
    <source>
        <dbReference type="EMBL" id="TPP66106.1"/>
    </source>
</evidence>
<keyword evidence="7" id="KW-1185">Reference proteome</keyword>
<proteinExistence type="inferred from homology"/>
<evidence type="ECO:0000256" key="4">
    <source>
        <dbReference type="ARBA" id="ARBA00022989"/>
    </source>
</evidence>
<gene>
    <name evidence="6" type="ORF">FGIG_01390</name>
</gene>
<protein>
    <submittedName>
        <fullName evidence="6">Cleft lip and palate transmembrane protein 1 protein</fullName>
    </submittedName>
</protein>
<organism evidence="6 7">
    <name type="scientific">Fasciola gigantica</name>
    <name type="common">Giant liver fluke</name>
    <dbReference type="NCBI Taxonomy" id="46835"/>
    <lineage>
        <taxon>Eukaryota</taxon>
        <taxon>Metazoa</taxon>
        <taxon>Spiralia</taxon>
        <taxon>Lophotrochozoa</taxon>
        <taxon>Platyhelminthes</taxon>
        <taxon>Trematoda</taxon>
        <taxon>Digenea</taxon>
        <taxon>Plagiorchiida</taxon>
        <taxon>Echinostomata</taxon>
        <taxon>Echinostomatoidea</taxon>
        <taxon>Fasciolidae</taxon>
        <taxon>Fasciola</taxon>
    </lineage>
</organism>
<comment type="caution">
    <text evidence="6">The sequence shown here is derived from an EMBL/GenBank/DDBJ whole genome shotgun (WGS) entry which is preliminary data.</text>
</comment>
<sequence length="265" mass="29624">MVKISLTNGLLVTALGYFLFTAWSLFEVFFPNNCVVPQKCVEPNWSSEEQLSIEAYFLEANETIGKLILRTENFSISEGTLSATNVTPPVELYRNGTTKARLLASSAKNGLFWTTDIPLVVYREPLRTAYNLLSSQNSIGLDNVNSPGDNKLVNFWLSALRVYVLNTPVVFTSDAVPPEVIRLLRVTSKGSRVSYFPVLYVNPELQKTSDWISIPSSTVNRKADLPYPPLEFTISVESLSVGKFRLRCMLAMITGELRSYGKFIS</sequence>